<dbReference type="EMBL" id="CP086322">
    <property type="protein sequence ID" value="UQA92399.1"/>
    <property type="molecule type" value="Genomic_DNA"/>
</dbReference>
<keyword evidence="7" id="KW-0869">Chloride channel</keyword>
<keyword evidence="4 11" id="KW-1133">Transmembrane helix</keyword>
<feature type="transmembrane region" description="Helical" evidence="11">
    <location>
        <begin position="211"/>
        <end position="232"/>
    </location>
</feature>
<evidence type="ECO:0000256" key="11">
    <source>
        <dbReference type="SAM" id="Phobius"/>
    </source>
</evidence>
<evidence type="ECO:0000256" key="6">
    <source>
        <dbReference type="ARBA" id="ARBA00023136"/>
    </source>
</evidence>
<dbReference type="SUPFAM" id="SSF81340">
    <property type="entry name" value="Clc chloride channel"/>
    <property type="match status" value="1"/>
</dbReference>
<feature type="transmembrane region" description="Helical" evidence="11">
    <location>
        <begin position="252"/>
        <end position="272"/>
    </location>
</feature>
<evidence type="ECO:0000256" key="7">
    <source>
        <dbReference type="ARBA" id="ARBA00023173"/>
    </source>
</evidence>
<evidence type="ECO:0000256" key="10">
    <source>
        <dbReference type="SAM" id="MobiDB-lite"/>
    </source>
</evidence>
<feature type="transmembrane region" description="Helical" evidence="11">
    <location>
        <begin position="179"/>
        <end position="204"/>
    </location>
</feature>
<dbReference type="RefSeq" id="WP_248863259.1">
    <property type="nucleotide sequence ID" value="NZ_CP086322.1"/>
</dbReference>
<evidence type="ECO:0000256" key="8">
    <source>
        <dbReference type="ARBA" id="ARBA00023214"/>
    </source>
</evidence>
<evidence type="ECO:0000256" key="5">
    <source>
        <dbReference type="ARBA" id="ARBA00023065"/>
    </source>
</evidence>
<dbReference type="InterPro" id="IPR050368">
    <property type="entry name" value="ClC-type_chloride_channel"/>
</dbReference>
<evidence type="ECO:0000256" key="1">
    <source>
        <dbReference type="ARBA" id="ARBA00004141"/>
    </source>
</evidence>
<evidence type="ECO:0000256" key="4">
    <source>
        <dbReference type="ARBA" id="ARBA00022989"/>
    </source>
</evidence>
<keyword evidence="2" id="KW-0813">Transport</keyword>
<proteinExistence type="predicted"/>
<organism evidence="12 13">
    <name type="scientific">Streptomyces halobius</name>
    <dbReference type="NCBI Taxonomy" id="2879846"/>
    <lineage>
        <taxon>Bacteria</taxon>
        <taxon>Bacillati</taxon>
        <taxon>Actinomycetota</taxon>
        <taxon>Actinomycetes</taxon>
        <taxon>Kitasatosporales</taxon>
        <taxon>Streptomycetaceae</taxon>
        <taxon>Streptomyces</taxon>
    </lineage>
</organism>
<dbReference type="PRINTS" id="PR00762">
    <property type="entry name" value="CLCHANNEL"/>
</dbReference>
<keyword evidence="3 11" id="KW-0812">Transmembrane</keyword>
<evidence type="ECO:0000256" key="9">
    <source>
        <dbReference type="ARBA" id="ARBA00023303"/>
    </source>
</evidence>
<dbReference type="InterPro" id="IPR001807">
    <property type="entry name" value="ClC"/>
</dbReference>
<keyword evidence="6 11" id="KW-0472">Membrane</keyword>
<sequence length="452" mass="44589">MDSFTSPVGPLYGTRRRRGGHPAAPCADDGLISRVRAFPWAVCGLALLIGAGTAVGAAGVAGLVTGLTLLFTGRSDGPSGSSPALLLAPVLGGLIAGLLLHSVTPGSSGIPELQRNLKRGVRIDPAGPVARALAAASTVGSGGSLGTAGPVLHLSAALGSVLHSAGTRMGTAIAAHHRLLTVCGAAGSITAVFHAPLAGMLFTVELLGAQGAVALAATALATAAAATTTHLLLGPTPLLALLPAPPPPPAAYALFAVLGLLAGAAAACLHHLLTVIRRGCAAAWRACRVPTWLRPACGGLVLGALLLALPWIYGSGLTVIGPAAHGRYAVELLLLLLLGKTLATCLTIGTGGCGGLLAPLLSLGGLLGSLCGQTAAGVFGQGVTGSPAHYAVAGTAALVAGALRAPATAALLALELYGRYSLALPTAVAALTAAFTTRALFPAPRRRQWRRA</sequence>
<dbReference type="PANTHER" id="PTHR43427:SF6">
    <property type="entry name" value="CHLORIDE CHANNEL PROTEIN CLC-E"/>
    <property type="match status" value="1"/>
</dbReference>
<feature type="transmembrane region" description="Helical" evidence="11">
    <location>
        <begin position="420"/>
        <end position="441"/>
    </location>
</feature>
<accession>A0ABY4M6E3</accession>
<comment type="subcellular location">
    <subcellularLocation>
        <location evidence="1">Membrane</location>
        <topology evidence="1">Multi-pass membrane protein</topology>
    </subcellularLocation>
</comment>
<evidence type="ECO:0000256" key="3">
    <source>
        <dbReference type="ARBA" id="ARBA00022692"/>
    </source>
</evidence>
<keyword evidence="9" id="KW-0407">Ion channel</keyword>
<dbReference type="Gene3D" id="1.10.3080.10">
    <property type="entry name" value="Clc chloride channel"/>
    <property type="match status" value="1"/>
</dbReference>
<evidence type="ECO:0000313" key="12">
    <source>
        <dbReference type="EMBL" id="UQA92399.1"/>
    </source>
</evidence>
<dbReference type="Proteomes" id="UP000830115">
    <property type="component" value="Chromosome"/>
</dbReference>
<keyword evidence="13" id="KW-1185">Reference proteome</keyword>
<protein>
    <submittedName>
        <fullName evidence="12">Chloride channel protein</fullName>
    </submittedName>
</protein>
<name>A0ABY4M6E3_9ACTN</name>
<evidence type="ECO:0000313" key="13">
    <source>
        <dbReference type="Proteomes" id="UP000830115"/>
    </source>
</evidence>
<reference evidence="12" key="1">
    <citation type="submission" date="2021-10" db="EMBL/GenBank/DDBJ databases">
        <title>Streptomyces nigrumlapis sp.nov.,an antimicrobial producing actinobacterium isolated from Black Gobi rocks.</title>
        <authorList>
            <person name="Wen Y."/>
            <person name="Zhang W."/>
            <person name="Liu X.G."/>
        </authorList>
    </citation>
    <scope>NUCLEOTIDE SEQUENCE</scope>
    <source>
        <strain evidence="12">ST13-2-2</strain>
    </source>
</reference>
<feature type="transmembrane region" description="Helical" evidence="11">
    <location>
        <begin position="333"/>
        <end position="358"/>
    </location>
</feature>
<evidence type="ECO:0000256" key="2">
    <source>
        <dbReference type="ARBA" id="ARBA00022448"/>
    </source>
</evidence>
<feature type="transmembrane region" description="Helical" evidence="11">
    <location>
        <begin position="38"/>
        <end position="71"/>
    </location>
</feature>
<keyword evidence="8" id="KW-0868">Chloride</keyword>
<feature type="region of interest" description="Disordered" evidence="10">
    <location>
        <begin position="1"/>
        <end position="23"/>
    </location>
</feature>
<dbReference type="InterPro" id="IPR014743">
    <property type="entry name" value="Cl-channel_core"/>
</dbReference>
<feature type="transmembrane region" description="Helical" evidence="11">
    <location>
        <begin position="292"/>
        <end position="313"/>
    </location>
</feature>
<gene>
    <name evidence="12" type="ORF">K9S39_11615</name>
</gene>
<feature type="transmembrane region" description="Helical" evidence="11">
    <location>
        <begin position="83"/>
        <end position="103"/>
    </location>
</feature>
<dbReference type="Pfam" id="PF00654">
    <property type="entry name" value="Voltage_CLC"/>
    <property type="match status" value="1"/>
</dbReference>
<dbReference type="PANTHER" id="PTHR43427">
    <property type="entry name" value="CHLORIDE CHANNEL PROTEIN CLC-E"/>
    <property type="match status" value="1"/>
</dbReference>
<keyword evidence="5" id="KW-0406">Ion transport</keyword>